<feature type="compositionally biased region" description="Polar residues" evidence="1">
    <location>
        <begin position="182"/>
        <end position="194"/>
    </location>
</feature>
<reference evidence="2 3" key="1">
    <citation type="journal article" date="2018" name="Sci. Rep.">
        <title>Genomic signatures of local adaptation to the degree of environmental predictability in rotifers.</title>
        <authorList>
            <person name="Franch-Gras L."/>
            <person name="Hahn C."/>
            <person name="Garcia-Roger E.M."/>
            <person name="Carmona M.J."/>
            <person name="Serra M."/>
            <person name="Gomez A."/>
        </authorList>
    </citation>
    <scope>NUCLEOTIDE SEQUENCE [LARGE SCALE GENOMIC DNA]</scope>
    <source>
        <strain evidence="2">HYR1</strain>
    </source>
</reference>
<protein>
    <submittedName>
        <fullName evidence="2">Uncharacterized protein</fullName>
    </submittedName>
</protein>
<dbReference type="EMBL" id="REGN01002544">
    <property type="protein sequence ID" value="RNA27421.1"/>
    <property type="molecule type" value="Genomic_DNA"/>
</dbReference>
<feature type="non-terminal residue" evidence="2">
    <location>
        <position position="225"/>
    </location>
</feature>
<feature type="compositionally biased region" description="Low complexity" evidence="1">
    <location>
        <begin position="27"/>
        <end position="47"/>
    </location>
</feature>
<gene>
    <name evidence="2" type="ORF">BpHYR1_026955</name>
</gene>
<feature type="region of interest" description="Disordered" evidence="1">
    <location>
        <begin position="27"/>
        <end position="49"/>
    </location>
</feature>
<organism evidence="2 3">
    <name type="scientific">Brachionus plicatilis</name>
    <name type="common">Marine rotifer</name>
    <name type="synonym">Brachionus muelleri</name>
    <dbReference type="NCBI Taxonomy" id="10195"/>
    <lineage>
        <taxon>Eukaryota</taxon>
        <taxon>Metazoa</taxon>
        <taxon>Spiralia</taxon>
        <taxon>Gnathifera</taxon>
        <taxon>Rotifera</taxon>
        <taxon>Eurotatoria</taxon>
        <taxon>Monogononta</taxon>
        <taxon>Pseudotrocha</taxon>
        <taxon>Ploima</taxon>
        <taxon>Brachionidae</taxon>
        <taxon>Brachionus</taxon>
    </lineage>
</organism>
<evidence type="ECO:0000256" key="1">
    <source>
        <dbReference type="SAM" id="MobiDB-lite"/>
    </source>
</evidence>
<proteinExistence type="predicted"/>
<sequence length="225" mass="24974">MPVGLYVNNSGNEAAFKNVLSQIYTSSSPSSSLSPSCSSVSSSSSSDSRLDSRPVVFVVLTQNELNNLHTSKLNLHFVDPTTTINKENTNEQVSQIHDDQIKYLLDEHNLIEHHHHHHHHQQQEEHTATKNNIDYAIDAVLAKCRQESREPSVDSIPSVHSETTKIAKTKLCRNKAVDVESEQQSKSSKARTSYISSLIASRQKSVDDKQLVDIKTKSASSSLLS</sequence>
<feature type="region of interest" description="Disordered" evidence="1">
    <location>
        <begin position="175"/>
        <end position="194"/>
    </location>
</feature>
<dbReference type="AlphaFoldDB" id="A0A3M7RV19"/>
<dbReference type="Proteomes" id="UP000276133">
    <property type="component" value="Unassembled WGS sequence"/>
</dbReference>
<evidence type="ECO:0000313" key="2">
    <source>
        <dbReference type="EMBL" id="RNA27421.1"/>
    </source>
</evidence>
<comment type="caution">
    <text evidence="2">The sequence shown here is derived from an EMBL/GenBank/DDBJ whole genome shotgun (WGS) entry which is preliminary data.</text>
</comment>
<accession>A0A3M7RV19</accession>
<keyword evidence="3" id="KW-1185">Reference proteome</keyword>
<name>A0A3M7RV19_BRAPC</name>
<evidence type="ECO:0000313" key="3">
    <source>
        <dbReference type="Proteomes" id="UP000276133"/>
    </source>
</evidence>